<evidence type="ECO:0000313" key="3">
    <source>
        <dbReference type="EMBL" id="MYL27908.1"/>
    </source>
</evidence>
<keyword evidence="1" id="KW-0472">Membrane</keyword>
<feature type="transmembrane region" description="Helical" evidence="1">
    <location>
        <begin position="15"/>
        <end position="36"/>
    </location>
</feature>
<feature type="transmembrane region" description="Helical" evidence="1">
    <location>
        <begin position="84"/>
        <end position="103"/>
    </location>
</feature>
<dbReference type="RefSeq" id="WP_160899447.1">
    <property type="nucleotide sequence ID" value="NZ_WMEX01000008.1"/>
</dbReference>
<feature type="transmembrane region" description="Helical" evidence="1">
    <location>
        <begin position="252"/>
        <end position="271"/>
    </location>
</feature>
<sequence>MQGMMLEWLNAGFRLFHVVAAIAWIGASFYFIWLDLSLEEPPRNKRDRGVKGDLWSIHGGGIYEISKYRLAPPRMPQTLHWFKWEAYTTWLTGSGLLVLLYYVQAQSYLVGNGTWLQSPAAAIAGSICFLAAGQLVYETLVRSALGRRAGTLAVALLVTLSLASWLAFQLFSARAAYIHMGALIGTWMAGNVFWGIIPAQKAFVADVGAGREPDPERARFAKLRSTHNNYLTLPVVFAMLSNHYPFLYGGEYAWFLLVVVGALLAWIRHFFNLRHQGQSRPGVLVGAGLALICVALLTAFAEHGPGIAEKNDGAAASPVSSDSASAMVAEHCSGCHAREPTMGGFQAPPAGLVFESEADLLNHRSRSLTAISSGYMPLGNQTEMSEEERGRLLRWLQSQ</sequence>
<evidence type="ECO:0000313" key="4">
    <source>
        <dbReference type="Proteomes" id="UP000460751"/>
    </source>
</evidence>
<evidence type="ECO:0000256" key="1">
    <source>
        <dbReference type="SAM" id="Phobius"/>
    </source>
</evidence>
<dbReference type="InterPro" id="IPR010389">
    <property type="entry name" value="Urate_ox_N"/>
</dbReference>
<dbReference type="EMBL" id="WMEX01000008">
    <property type="protein sequence ID" value="MYL27908.1"/>
    <property type="molecule type" value="Genomic_DNA"/>
</dbReference>
<gene>
    <name evidence="3" type="ORF">GLW01_14030</name>
</gene>
<dbReference type="OrthoDB" id="9787495at2"/>
<evidence type="ECO:0000259" key="2">
    <source>
        <dbReference type="Pfam" id="PF06181"/>
    </source>
</evidence>
<dbReference type="InterPro" id="IPR036909">
    <property type="entry name" value="Cyt_c-like_dom_sf"/>
</dbReference>
<dbReference type="GO" id="GO:0020037">
    <property type="term" value="F:heme binding"/>
    <property type="evidence" value="ECO:0007669"/>
    <property type="project" value="InterPro"/>
</dbReference>
<name>A0A9X4YF39_9GAMM</name>
<keyword evidence="1" id="KW-1133">Transmembrane helix</keyword>
<keyword evidence="1" id="KW-0812">Transmembrane</keyword>
<comment type="caution">
    <text evidence="3">The sequence shown here is derived from an EMBL/GenBank/DDBJ whole genome shotgun (WGS) entry which is preliminary data.</text>
</comment>
<organism evidence="3 4">
    <name type="scientific">Vreelandella halophila</name>
    <dbReference type="NCBI Taxonomy" id="86177"/>
    <lineage>
        <taxon>Bacteria</taxon>
        <taxon>Pseudomonadati</taxon>
        <taxon>Pseudomonadota</taxon>
        <taxon>Gammaproteobacteria</taxon>
        <taxon>Oceanospirillales</taxon>
        <taxon>Halomonadaceae</taxon>
        <taxon>Vreelandella</taxon>
    </lineage>
</organism>
<feature type="transmembrane region" description="Helical" evidence="1">
    <location>
        <begin position="283"/>
        <end position="301"/>
    </location>
</feature>
<feature type="transmembrane region" description="Helical" evidence="1">
    <location>
        <begin position="115"/>
        <end position="137"/>
    </location>
</feature>
<dbReference type="AlphaFoldDB" id="A0A9X4YF39"/>
<feature type="transmembrane region" description="Helical" evidence="1">
    <location>
        <begin position="177"/>
        <end position="197"/>
    </location>
</feature>
<dbReference type="Proteomes" id="UP000460751">
    <property type="component" value="Unassembled WGS sequence"/>
</dbReference>
<dbReference type="SUPFAM" id="SSF46626">
    <property type="entry name" value="Cytochrome c"/>
    <property type="match status" value="1"/>
</dbReference>
<protein>
    <recommendedName>
        <fullName evidence="2">Urate oxidase N-terminal domain-containing protein</fullName>
    </recommendedName>
</protein>
<accession>A0A9X4YF39</accession>
<dbReference type="Pfam" id="PF06181">
    <property type="entry name" value="Urate_ox_N"/>
    <property type="match status" value="1"/>
</dbReference>
<reference evidence="3 4" key="1">
    <citation type="submission" date="2019-11" db="EMBL/GenBank/DDBJ databases">
        <title>Genome sequences of 17 halophilic strains isolated from different environments.</title>
        <authorList>
            <person name="Furrow R.E."/>
        </authorList>
    </citation>
    <scope>NUCLEOTIDE SEQUENCE [LARGE SCALE GENOMIC DNA]</scope>
    <source>
        <strain evidence="3 4">22507_15_FS</strain>
    </source>
</reference>
<feature type="transmembrane region" description="Helical" evidence="1">
    <location>
        <begin position="149"/>
        <end position="171"/>
    </location>
</feature>
<keyword evidence="4" id="KW-1185">Reference proteome</keyword>
<feature type="domain" description="Urate oxidase N-terminal" evidence="2">
    <location>
        <begin position="4"/>
        <end position="298"/>
    </location>
</feature>
<proteinExistence type="predicted"/>
<dbReference type="GO" id="GO:0009055">
    <property type="term" value="F:electron transfer activity"/>
    <property type="evidence" value="ECO:0007669"/>
    <property type="project" value="InterPro"/>
</dbReference>